<evidence type="ECO:0000313" key="3">
    <source>
        <dbReference type="EMBL" id="OMJ15998.1"/>
    </source>
</evidence>
<feature type="compositionally biased region" description="Polar residues" evidence="1">
    <location>
        <begin position="32"/>
        <end position="41"/>
    </location>
</feature>
<comment type="caution">
    <text evidence="2">The sequence shown here is derived from an EMBL/GenBank/DDBJ whole genome shotgun (WGS) entry which is preliminary data.</text>
</comment>
<reference evidence="2 4" key="1">
    <citation type="submission" date="2017-01" db="EMBL/GenBank/DDBJ databases">
        <authorList>
            <person name="Mah S.A."/>
            <person name="Swanson W.J."/>
            <person name="Moy G.W."/>
            <person name="Vacquier V.D."/>
        </authorList>
    </citation>
    <scope>NUCLEOTIDE SEQUENCE [LARGE SCALE GENOMIC DNA]</scope>
    <source>
        <strain evidence="2 4">GSMNP</strain>
    </source>
</reference>
<proteinExistence type="predicted"/>
<evidence type="ECO:0000256" key="1">
    <source>
        <dbReference type="SAM" id="MobiDB-lite"/>
    </source>
</evidence>
<dbReference type="EMBL" id="LSSN01002482">
    <property type="protein sequence ID" value="OMJ15998.1"/>
    <property type="molecule type" value="Genomic_DNA"/>
</dbReference>
<accession>A0A1R1X8Y0</accession>
<evidence type="ECO:0000313" key="4">
    <source>
        <dbReference type="Proteomes" id="UP000187283"/>
    </source>
</evidence>
<dbReference type="AlphaFoldDB" id="A0A1R1X8Y0"/>
<dbReference type="Proteomes" id="UP000187283">
    <property type="component" value="Unassembled WGS sequence"/>
</dbReference>
<protein>
    <submittedName>
        <fullName evidence="2">Uncharacterized protein</fullName>
    </submittedName>
</protein>
<feature type="compositionally biased region" description="Basic residues" evidence="1">
    <location>
        <begin position="1"/>
        <end position="11"/>
    </location>
</feature>
<gene>
    <name evidence="3" type="ORF">AYI70_g6876</name>
    <name evidence="2" type="ORF">AYI70_g9934</name>
</gene>
<feature type="region of interest" description="Disordered" evidence="1">
    <location>
        <begin position="1"/>
        <end position="48"/>
    </location>
</feature>
<dbReference type="EMBL" id="LSSN01004708">
    <property type="protein sequence ID" value="OMJ11075.1"/>
    <property type="molecule type" value="Genomic_DNA"/>
</dbReference>
<sequence length="87" mass="10128">MNNIGYKKRKFTIFDPNEGNKRTRNENDYRSNKTASPTTSPIPGVRVTPDMHRRLTTIVKNTLELPHTRYSQDTTFMLKNNLFVIAN</sequence>
<feature type="compositionally biased region" description="Basic and acidic residues" evidence="1">
    <location>
        <begin position="18"/>
        <end position="31"/>
    </location>
</feature>
<keyword evidence="4" id="KW-1185">Reference proteome</keyword>
<name>A0A1R1X8Y0_9FUNG</name>
<evidence type="ECO:0000313" key="2">
    <source>
        <dbReference type="EMBL" id="OMJ11075.1"/>
    </source>
</evidence>
<organism evidence="2 4">
    <name type="scientific">Smittium culicis</name>
    <dbReference type="NCBI Taxonomy" id="133412"/>
    <lineage>
        <taxon>Eukaryota</taxon>
        <taxon>Fungi</taxon>
        <taxon>Fungi incertae sedis</taxon>
        <taxon>Zoopagomycota</taxon>
        <taxon>Kickxellomycotina</taxon>
        <taxon>Harpellomycetes</taxon>
        <taxon>Harpellales</taxon>
        <taxon>Legeriomycetaceae</taxon>
        <taxon>Smittium</taxon>
    </lineage>
</organism>